<keyword evidence="3" id="KW-1185">Reference proteome</keyword>
<protein>
    <submittedName>
        <fullName evidence="2">Uncharacterized protein</fullName>
    </submittedName>
</protein>
<accession>A0A6G8Q3E3</accession>
<dbReference type="EMBL" id="CP045122">
    <property type="protein sequence ID" value="QIN80976.1"/>
    <property type="molecule type" value="Genomic_DNA"/>
</dbReference>
<feature type="compositionally biased region" description="Polar residues" evidence="1">
    <location>
        <begin position="57"/>
        <end position="66"/>
    </location>
</feature>
<dbReference type="RefSeq" id="WP_166398691.1">
    <property type="nucleotide sequence ID" value="NZ_CP045122.1"/>
</dbReference>
<feature type="region of interest" description="Disordered" evidence="1">
    <location>
        <begin position="33"/>
        <end position="66"/>
    </location>
</feature>
<evidence type="ECO:0000313" key="3">
    <source>
        <dbReference type="Proteomes" id="UP000502706"/>
    </source>
</evidence>
<sequence>MDRVVGASVVHPKGLVVEREKFKEDGTYGFTLWRPASGASRGHGGGRRGGSPWLASRSLTTSSPRT</sequence>
<keyword evidence="2" id="KW-0614">Plasmid</keyword>
<dbReference type="Proteomes" id="UP000502706">
    <property type="component" value="Plasmid unnamed1"/>
</dbReference>
<reference evidence="2 3" key="1">
    <citation type="submission" date="2019-10" db="EMBL/GenBank/DDBJ databases">
        <title>Rubrobacter sp nov SCSIO 52915 isolated from a deep-sea sediment in the South China Sea.</title>
        <authorList>
            <person name="Chen R.W."/>
        </authorList>
    </citation>
    <scope>NUCLEOTIDE SEQUENCE [LARGE SCALE GENOMIC DNA]</scope>
    <source>
        <strain evidence="2 3">SCSIO 52915</strain>
        <plasmid evidence="2 3">unnamed1</plasmid>
    </source>
</reference>
<gene>
    <name evidence="2" type="ORF">GBA65_21190</name>
</gene>
<organism evidence="2 3">
    <name type="scientific">Rubrobacter marinus</name>
    <dbReference type="NCBI Taxonomy" id="2653852"/>
    <lineage>
        <taxon>Bacteria</taxon>
        <taxon>Bacillati</taxon>
        <taxon>Actinomycetota</taxon>
        <taxon>Rubrobacteria</taxon>
        <taxon>Rubrobacterales</taxon>
        <taxon>Rubrobacteraceae</taxon>
        <taxon>Rubrobacter</taxon>
    </lineage>
</organism>
<proteinExistence type="predicted"/>
<dbReference type="KEGG" id="rmar:GBA65_21190"/>
<evidence type="ECO:0000313" key="2">
    <source>
        <dbReference type="EMBL" id="QIN80976.1"/>
    </source>
</evidence>
<dbReference type="AlphaFoldDB" id="A0A6G8Q3E3"/>
<evidence type="ECO:0000256" key="1">
    <source>
        <dbReference type="SAM" id="MobiDB-lite"/>
    </source>
</evidence>
<geneLocation type="plasmid" evidence="2 3">
    <name>unnamed1</name>
</geneLocation>
<name>A0A6G8Q3E3_9ACTN</name>